<feature type="transmembrane region" description="Helical" evidence="1">
    <location>
        <begin position="22"/>
        <end position="55"/>
    </location>
</feature>
<dbReference type="GeneTree" id="ENSGT00390000011782"/>
<keyword evidence="1" id="KW-0812">Transmembrane</keyword>
<sequence length="300" mass="34865">MNSTISLPYINGEWLPMCLEKYVIYAVLWPLLALTAVPIWIFFYVYLSVFIVLLYKMSSKTKEEAQRSYYFILGNLWDYFGRIWHGYELHGIENLPDGPGLIIYYHAPIPIDHIFFLAKIFFLKKKLCCYTVVDQFVFKIPGLKMLGSKLKMITGSKEECLHALKNGDWVAISPGGTREAIFSDETYKILWGKRKGFANVALEPIIPMFTENSREGYKIFGQIKHLYEFIRWPLIILYGGFPVKWRAHIGKPIPYDPNITADELVKKVQNSLQTLIEKNQKLPGSIRRALLARFHNKKNE</sequence>
<keyword evidence="1" id="KW-1133">Transmembrane helix</keyword>
<dbReference type="OMA" id="PVKWRTH"/>
<proteinExistence type="predicted"/>
<keyword evidence="1" id="KW-0472">Membrane</keyword>
<dbReference type="Pfam" id="PF01553">
    <property type="entry name" value="Acyltransferase"/>
    <property type="match status" value="1"/>
</dbReference>
<dbReference type="AlphaFoldDB" id="A0A8C6YA24"/>
<keyword evidence="4" id="KW-1185">Reference proteome</keyword>
<organism evidence="3 4">
    <name type="scientific">Naja naja</name>
    <name type="common">Indian cobra</name>
    <dbReference type="NCBI Taxonomy" id="35670"/>
    <lineage>
        <taxon>Eukaryota</taxon>
        <taxon>Metazoa</taxon>
        <taxon>Chordata</taxon>
        <taxon>Craniata</taxon>
        <taxon>Vertebrata</taxon>
        <taxon>Euteleostomi</taxon>
        <taxon>Lepidosauria</taxon>
        <taxon>Squamata</taxon>
        <taxon>Bifurcata</taxon>
        <taxon>Unidentata</taxon>
        <taxon>Episquamata</taxon>
        <taxon>Toxicofera</taxon>
        <taxon>Serpentes</taxon>
        <taxon>Colubroidea</taxon>
        <taxon>Elapidae</taxon>
        <taxon>Elapinae</taxon>
        <taxon>Naja</taxon>
    </lineage>
</organism>
<feature type="domain" description="Phospholipid/glycerol acyltransferase" evidence="2">
    <location>
        <begin position="88"/>
        <end position="207"/>
    </location>
</feature>
<dbReference type="PANTHER" id="PTHR22753">
    <property type="entry name" value="TRANSMEMBRANE PROTEIN 68"/>
    <property type="match status" value="1"/>
</dbReference>
<name>A0A8C6YA24_NAJNA</name>
<reference evidence="3" key="2">
    <citation type="submission" date="2025-09" db="UniProtKB">
        <authorList>
            <consortium name="Ensembl"/>
        </authorList>
    </citation>
    <scope>IDENTIFICATION</scope>
</reference>
<protein>
    <recommendedName>
        <fullName evidence="2">Phospholipid/glycerol acyltransferase domain-containing protein</fullName>
    </recommendedName>
</protein>
<evidence type="ECO:0000256" key="1">
    <source>
        <dbReference type="SAM" id="Phobius"/>
    </source>
</evidence>
<dbReference type="Ensembl" id="ENSNNAT00000028082.1">
    <property type="protein sequence ID" value="ENSNNAP00000026798.1"/>
    <property type="gene ID" value="ENSNNAG00000017371.1"/>
</dbReference>
<evidence type="ECO:0000313" key="3">
    <source>
        <dbReference type="Ensembl" id="ENSNNAP00000026798.1"/>
    </source>
</evidence>
<dbReference type="InterPro" id="IPR002123">
    <property type="entry name" value="Plipid/glycerol_acylTrfase"/>
</dbReference>
<dbReference type="OrthoDB" id="44277at2759"/>
<reference evidence="3" key="1">
    <citation type="submission" date="2025-08" db="UniProtKB">
        <authorList>
            <consortium name="Ensembl"/>
        </authorList>
    </citation>
    <scope>IDENTIFICATION</scope>
</reference>
<dbReference type="Proteomes" id="UP000694559">
    <property type="component" value="Unplaced"/>
</dbReference>
<accession>A0A8C6YA24</accession>
<evidence type="ECO:0000313" key="4">
    <source>
        <dbReference type="Proteomes" id="UP000694559"/>
    </source>
</evidence>
<dbReference type="PANTHER" id="PTHR22753:SF22">
    <property type="entry name" value="PHOSPHOLIPID_GLYCEROL ACYLTRANSFERASE DOMAIN-CONTAINING PROTEIN"/>
    <property type="match status" value="1"/>
</dbReference>
<evidence type="ECO:0000259" key="2">
    <source>
        <dbReference type="Pfam" id="PF01553"/>
    </source>
</evidence>
<dbReference type="GO" id="GO:0016746">
    <property type="term" value="F:acyltransferase activity"/>
    <property type="evidence" value="ECO:0007669"/>
    <property type="project" value="InterPro"/>
</dbReference>
<dbReference type="CDD" id="cd07987">
    <property type="entry name" value="LPLAT_MGAT-like"/>
    <property type="match status" value="1"/>
</dbReference>
<dbReference type="GO" id="GO:0016020">
    <property type="term" value="C:membrane"/>
    <property type="evidence" value="ECO:0007669"/>
    <property type="project" value="TreeGrafter"/>
</dbReference>